<comment type="caution">
    <text evidence="1">The sequence shown here is derived from an EMBL/GenBank/DDBJ whole genome shotgun (WGS) entry which is preliminary data.</text>
</comment>
<dbReference type="SUPFAM" id="SSF47413">
    <property type="entry name" value="lambda repressor-like DNA-binding domains"/>
    <property type="match status" value="1"/>
</dbReference>
<evidence type="ECO:0000313" key="1">
    <source>
        <dbReference type="EMBL" id="RXJ45681.1"/>
    </source>
</evidence>
<name>A0A4Q0XCL7_9FLAO</name>
<dbReference type="AlphaFoldDB" id="A0A4Q0XCL7"/>
<protein>
    <submittedName>
        <fullName evidence="1">Uncharacterized protein</fullName>
    </submittedName>
</protein>
<dbReference type="Gene3D" id="1.10.260.40">
    <property type="entry name" value="lambda repressor-like DNA-binding domains"/>
    <property type="match status" value="1"/>
</dbReference>
<gene>
    <name evidence="1" type="ORF">ESZ48_14885</name>
</gene>
<dbReference type="GO" id="GO:0003677">
    <property type="term" value="F:DNA binding"/>
    <property type="evidence" value="ECO:0007669"/>
    <property type="project" value="InterPro"/>
</dbReference>
<dbReference type="InterPro" id="IPR010982">
    <property type="entry name" value="Lambda_DNA-bd_dom_sf"/>
</dbReference>
<dbReference type="EMBL" id="SDDZ01000011">
    <property type="protein sequence ID" value="RXJ45681.1"/>
    <property type="molecule type" value="Genomic_DNA"/>
</dbReference>
<organism evidence="1 2">
    <name type="scientific">Gelidibacter gilvus</name>
    <dbReference type="NCBI Taxonomy" id="59602"/>
    <lineage>
        <taxon>Bacteria</taxon>
        <taxon>Pseudomonadati</taxon>
        <taxon>Bacteroidota</taxon>
        <taxon>Flavobacteriia</taxon>
        <taxon>Flavobacteriales</taxon>
        <taxon>Flavobacteriaceae</taxon>
        <taxon>Gelidibacter</taxon>
    </lineage>
</organism>
<reference evidence="1 2" key="1">
    <citation type="submission" date="2019-01" db="EMBL/GenBank/DDBJ databases">
        <title>Genome sequence of the Antarctic species Gelidibacter gilvus ACAM 158(T).</title>
        <authorList>
            <person name="Bowman J.P."/>
        </authorList>
    </citation>
    <scope>NUCLEOTIDE SEQUENCE [LARGE SCALE GENOMIC DNA]</scope>
    <source>
        <strain evidence="1 2">IC158</strain>
    </source>
</reference>
<accession>A0A4Q0XCL7</accession>
<sequence>MGNKSITNNPSNYRENLGLKLKFYRLGKYLSIEDIIFMTEISKSSIIKIEKGEAKNIDLYVEYAKSVQYPLETLIDFKIPLKPKKELSGERKEATRLTARIRENIVNSNFLKGGKTVADIKTELLRINAIDQLITSTAIAGVMRNLKQDELVKTGEKVGRKEVYYKA</sequence>
<dbReference type="Proteomes" id="UP000289792">
    <property type="component" value="Unassembled WGS sequence"/>
</dbReference>
<dbReference type="RefSeq" id="WP_190246277.1">
    <property type="nucleotide sequence ID" value="NZ_SDDZ01000011.1"/>
</dbReference>
<evidence type="ECO:0000313" key="2">
    <source>
        <dbReference type="Proteomes" id="UP000289792"/>
    </source>
</evidence>
<keyword evidence="2" id="KW-1185">Reference proteome</keyword>
<proteinExistence type="predicted"/>